<organism evidence="1 2">
    <name type="scientific">Nothobranchius furzeri</name>
    <name type="common">Turquoise killifish</name>
    <dbReference type="NCBI Taxonomy" id="105023"/>
    <lineage>
        <taxon>Eukaryota</taxon>
        <taxon>Metazoa</taxon>
        <taxon>Chordata</taxon>
        <taxon>Craniata</taxon>
        <taxon>Vertebrata</taxon>
        <taxon>Euteleostomi</taxon>
        <taxon>Actinopterygii</taxon>
        <taxon>Neopterygii</taxon>
        <taxon>Teleostei</taxon>
        <taxon>Neoteleostei</taxon>
        <taxon>Acanthomorphata</taxon>
        <taxon>Ovalentaria</taxon>
        <taxon>Atherinomorphae</taxon>
        <taxon>Cyprinodontiformes</taxon>
        <taxon>Nothobranchiidae</taxon>
        <taxon>Nothobranchius</taxon>
    </lineage>
</organism>
<evidence type="ECO:0000313" key="2">
    <source>
        <dbReference type="Proteomes" id="UP000694548"/>
    </source>
</evidence>
<evidence type="ECO:0000313" key="1">
    <source>
        <dbReference type="Ensembl" id="ENSNFUP00015024172.1"/>
    </source>
</evidence>
<dbReference type="Ensembl" id="ENSNFUT00015025271.1">
    <property type="protein sequence ID" value="ENSNFUP00015024172.1"/>
    <property type="gene ID" value="ENSNFUG00015011694.1"/>
</dbReference>
<protein>
    <submittedName>
        <fullName evidence="1">Uncharacterized protein</fullName>
    </submittedName>
</protein>
<name>A0A8C6LUJ6_NOTFU</name>
<reference evidence="1" key="2">
    <citation type="submission" date="2025-09" db="UniProtKB">
        <authorList>
            <consortium name="Ensembl"/>
        </authorList>
    </citation>
    <scope>IDENTIFICATION</scope>
</reference>
<dbReference type="AlphaFoldDB" id="A0A8C6LUJ6"/>
<proteinExistence type="predicted"/>
<dbReference type="GeneTree" id="ENSGT01120000271959"/>
<reference evidence="1" key="1">
    <citation type="submission" date="2025-08" db="UniProtKB">
        <authorList>
            <consortium name="Ensembl"/>
        </authorList>
    </citation>
    <scope>IDENTIFICATION</scope>
</reference>
<keyword evidence="2" id="KW-1185">Reference proteome</keyword>
<accession>A0A8C6LUJ6</accession>
<sequence length="163" mass="18695">MRSNKKSQFNIDLMLKMDLSWYVMTHICILSDPPTDGKFLLDHLYGTPEWQIDHQYASPGAKWQKDLDPLQSSLVEYVLDQNRPPGELLVKEDKICLTREDFWSLGLEQSMESTIGNACLKIVGEAAQRHGKDVHIADLYVVTTWKDPQVNLLRCLPESSSLY</sequence>
<dbReference type="Proteomes" id="UP000694548">
    <property type="component" value="Unassembled WGS sequence"/>
</dbReference>